<protein>
    <submittedName>
        <fullName evidence="2 3">Ankyrin repeat-containing protein, putative</fullName>
    </submittedName>
</protein>
<dbReference type="EnsemblMetazoa" id="PHUM256380-RA">
    <property type="protein sequence ID" value="PHUM256380-PA"/>
    <property type="gene ID" value="PHUM256380"/>
</dbReference>
<dbReference type="eggNOG" id="KOG4177">
    <property type="taxonomic scope" value="Eukaryota"/>
</dbReference>
<name>E0VK34_PEDHC</name>
<proteinExistence type="predicted"/>
<dbReference type="AlphaFoldDB" id="E0VK34"/>
<dbReference type="CTD" id="8235211"/>
<keyword evidence="4" id="KW-1185">Reference proteome</keyword>
<organism>
    <name type="scientific">Pediculus humanus subsp. corporis</name>
    <name type="common">Body louse</name>
    <dbReference type="NCBI Taxonomy" id="121224"/>
    <lineage>
        <taxon>Eukaryota</taxon>
        <taxon>Metazoa</taxon>
        <taxon>Ecdysozoa</taxon>
        <taxon>Arthropoda</taxon>
        <taxon>Hexapoda</taxon>
        <taxon>Insecta</taxon>
        <taxon>Pterygota</taxon>
        <taxon>Neoptera</taxon>
        <taxon>Paraneoptera</taxon>
        <taxon>Psocodea</taxon>
        <taxon>Troctomorpha</taxon>
        <taxon>Phthiraptera</taxon>
        <taxon>Anoplura</taxon>
        <taxon>Pediculidae</taxon>
        <taxon>Pediculus</taxon>
    </lineage>
</organism>
<dbReference type="SMART" id="SM00248">
    <property type="entry name" value="ANK"/>
    <property type="match status" value="9"/>
</dbReference>
<evidence type="ECO:0000313" key="4">
    <source>
        <dbReference type="Proteomes" id="UP000009046"/>
    </source>
</evidence>
<accession>E0VK34</accession>
<reference evidence="2" key="2">
    <citation type="submission" date="2007-04" db="EMBL/GenBank/DDBJ databases">
        <title>The genome of the human body louse.</title>
        <authorList>
            <consortium name="The Human Body Louse Genome Consortium"/>
            <person name="Kirkness E."/>
            <person name="Walenz B."/>
            <person name="Hass B."/>
            <person name="Bruggner R."/>
            <person name="Strausberg R."/>
        </authorList>
    </citation>
    <scope>NUCLEOTIDE SEQUENCE</scope>
    <source>
        <strain evidence="2">USDA</strain>
    </source>
</reference>
<dbReference type="OMA" id="HIDNREN"/>
<dbReference type="InterPro" id="IPR002110">
    <property type="entry name" value="Ankyrin_rpt"/>
</dbReference>
<dbReference type="PANTHER" id="PTHR24172">
    <property type="entry name" value="ANK_REP_REGION DOMAIN-CONTAINING PROTEIN"/>
    <property type="match status" value="1"/>
</dbReference>
<dbReference type="OrthoDB" id="432281at2759"/>
<feature type="repeat" description="ANK" evidence="1">
    <location>
        <begin position="139"/>
        <end position="173"/>
    </location>
</feature>
<dbReference type="EMBL" id="DS235239">
    <property type="protein sequence ID" value="EEB13740.1"/>
    <property type="molecule type" value="Genomic_DNA"/>
</dbReference>
<dbReference type="Pfam" id="PF12796">
    <property type="entry name" value="Ank_2"/>
    <property type="match status" value="2"/>
</dbReference>
<dbReference type="EMBL" id="AAZO01002972">
    <property type="status" value="NOT_ANNOTATED_CDS"/>
    <property type="molecule type" value="Genomic_DNA"/>
</dbReference>
<dbReference type="Pfam" id="PF00023">
    <property type="entry name" value="Ank"/>
    <property type="match status" value="1"/>
</dbReference>
<dbReference type="EMBL" id="AAZO01002973">
    <property type="status" value="NOT_ANNOTATED_CDS"/>
    <property type="molecule type" value="Genomic_DNA"/>
</dbReference>
<dbReference type="RefSeq" id="XP_002426478.1">
    <property type="nucleotide sequence ID" value="XM_002426433.1"/>
</dbReference>
<dbReference type="GeneID" id="8235211"/>
<dbReference type="Gene3D" id="1.25.40.20">
    <property type="entry name" value="Ankyrin repeat-containing domain"/>
    <property type="match status" value="5"/>
</dbReference>
<reference evidence="3" key="3">
    <citation type="submission" date="2021-02" db="UniProtKB">
        <authorList>
            <consortium name="EnsemblMetazoa"/>
        </authorList>
    </citation>
    <scope>IDENTIFICATION</scope>
    <source>
        <strain evidence="3">USDA</strain>
    </source>
</reference>
<dbReference type="InterPro" id="IPR036770">
    <property type="entry name" value="Ankyrin_rpt-contain_sf"/>
</dbReference>
<evidence type="ECO:0000313" key="3">
    <source>
        <dbReference type="EnsemblMetazoa" id="PHUM256380-PA"/>
    </source>
</evidence>
<keyword evidence="1" id="KW-0040">ANK repeat</keyword>
<evidence type="ECO:0000313" key="2">
    <source>
        <dbReference type="EMBL" id="EEB13740.1"/>
    </source>
</evidence>
<sequence length="957" mass="108643">MALFLIATVNSGIIHKWLNTGDLYNLEKLILRGQGQKLVGEKGSNESRVRNFLKQVPEYLDKINELHEAASDGNLGVLEKVAEDIEKDKNSKIFDKNIFLSQDQNGDGLLHKAVYFGHTKIVQFLVKNYPKCLNVQNKEGLTPLHLCGGSKEEPGKIWQILINAGANSRILDLKKRAPSYYMQQPNELVFPVMRGAFETSCKKKNNENNNNNNNHNNHFDNDPTNLIIKPSSLRIWIHNKDFTKLQKVIWGGHGNKLLVETTNDPAMKKFLDGVPHVLNSIKNLHLSVIDDDFNGFVKNISSAPLEILDSRDINGLNILHKGSGLNRWKIVKNILDIDNTLIRSIDRSGRTALHYAATTLKNDNHLYDLIISYGADKNSIDNNNKKPIYYKNNFKELIKLIKVVPDSPRTLNAFPPNWNWELYKSPESKIITLDNLNDGNIENGDFETKNSYEMTSTIPNGNLKIQDDDITETDDDDDNIDNMILNGNLEGLASLVLNGEGEKLIGKVSENSDVQYFLENVPSYLKKIKNVHDAAKNGSLKELKIELDRRKFAIAKESGEKTGVTPLHVAVLNQKHSIIKYLGKRFPETLNTKDNLGRTPLHYAAVLSDDGFIYKTLTDFGGDLYIKDDRNFTPQDYKKNSNLFNYDDLIKEFINVSNTPTNKFETEQGAEIEIITSPEHFPTGEINDDDDDDDNETIEKNGFATANRDEFGQSILHFAAARANGRNGFFQLIQETSLNLGFRDELYRTARDVAVQANLQQNVQEIDKYVISLAAKGETEKIKELFLEGYDHIIDLKDEDGINILDIATQRTQNEEAVDFLKRIPEFEIDRDQIHDAIRIGNHKLVQDIGNKSKRGKFAILGKNKYGRCSIHIAVLCQQKEIMDYLAGKFSECLRIGDNLERTALHYAMGLKEVEILSEILIKFGAERISKDLKGRQPTYYFINKTEILQLQEEEAF</sequence>
<dbReference type="Proteomes" id="UP000009046">
    <property type="component" value="Unassembled WGS sequence"/>
</dbReference>
<dbReference type="SUPFAM" id="SSF48403">
    <property type="entry name" value="Ankyrin repeat"/>
    <property type="match status" value="3"/>
</dbReference>
<gene>
    <name evidence="3" type="primary">8235211</name>
    <name evidence="2" type="ORF">Phum_PHUM256380</name>
</gene>
<feature type="repeat" description="ANK" evidence="1">
    <location>
        <begin position="596"/>
        <end position="629"/>
    </location>
</feature>
<reference evidence="2" key="1">
    <citation type="submission" date="2007-04" db="EMBL/GenBank/DDBJ databases">
        <title>Annotation of Pediculus humanus corporis strain USDA.</title>
        <authorList>
            <person name="Kirkness E."/>
            <person name="Hannick L."/>
            <person name="Hass B."/>
            <person name="Bruggner R."/>
            <person name="Lawson D."/>
            <person name="Bidwell S."/>
            <person name="Joardar V."/>
            <person name="Caler E."/>
            <person name="Walenz B."/>
            <person name="Inman J."/>
            <person name="Schobel S."/>
            <person name="Galinsky K."/>
            <person name="Amedeo P."/>
            <person name="Strausberg R."/>
        </authorList>
    </citation>
    <scope>NUCLEOTIDE SEQUENCE</scope>
    <source>
        <strain evidence="2">USDA</strain>
    </source>
</reference>
<dbReference type="STRING" id="121224.E0VK34"/>
<dbReference type="InParanoid" id="E0VK34"/>
<dbReference type="PROSITE" id="PS50297">
    <property type="entry name" value="ANK_REP_REGION"/>
    <property type="match status" value="2"/>
</dbReference>
<dbReference type="PANTHER" id="PTHR24172:SF4">
    <property type="entry name" value="ANK_REP_REGION DOMAIN-CONTAINING PROTEIN"/>
    <property type="match status" value="1"/>
</dbReference>
<dbReference type="KEGG" id="phu:Phum_PHUM256380"/>
<dbReference type="VEuPathDB" id="VectorBase:PHUM256380"/>
<dbReference type="PROSITE" id="PS50088">
    <property type="entry name" value="ANK_REPEAT"/>
    <property type="match status" value="3"/>
</dbReference>
<feature type="repeat" description="ANK" evidence="1">
    <location>
        <begin position="348"/>
        <end position="382"/>
    </location>
</feature>
<dbReference type="HOGENOM" id="CLU_308443_0_0_1"/>
<evidence type="ECO:0000256" key="1">
    <source>
        <dbReference type="PROSITE-ProRule" id="PRU00023"/>
    </source>
</evidence>